<proteinExistence type="predicted"/>
<gene>
    <name evidence="2" type="ORF">D1632_13735</name>
</gene>
<dbReference type="RefSeq" id="WP_122547801.1">
    <property type="nucleotide sequence ID" value="NZ_QWIV01000014.1"/>
</dbReference>
<keyword evidence="1" id="KW-0732">Signal</keyword>
<organism evidence="2 3">
    <name type="scientific">Chryseobacterium nematophagum</name>
    <dbReference type="NCBI Taxonomy" id="2305228"/>
    <lineage>
        <taxon>Bacteria</taxon>
        <taxon>Pseudomonadati</taxon>
        <taxon>Bacteroidota</taxon>
        <taxon>Flavobacteriia</taxon>
        <taxon>Flavobacteriales</taxon>
        <taxon>Weeksellaceae</taxon>
        <taxon>Chryseobacterium group</taxon>
        <taxon>Chryseobacterium</taxon>
    </lineage>
</organism>
<evidence type="ECO:0000256" key="1">
    <source>
        <dbReference type="ARBA" id="ARBA00022729"/>
    </source>
</evidence>
<dbReference type="Proteomes" id="UP000267524">
    <property type="component" value="Unassembled WGS sequence"/>
</dbReference>
<reference evidence="2 3" key="1">
    <citation type="submission" date="2018-08" db="EMBL/GenBank/DDBJ databases">
        <title>Chryseobacterium nematophagum: a novel matrix digesting pathogen of nematodes.</title>
        <authorList>
            <person name="Page A."/>
            <person name="Roberts M."/>
            <person name="Felix M.-A."/>
            <person name="Weir W."/>
        </authorList>
    </citation>
    <scope>NUCLEOTIDE SEQUENCE [LARGE SCALE GENOMIC DNA]</scope>
    <source>
        <strain evidence="2 3">JUb275</strain>
    </source>
</reference>
<evidence type="ECO:0000313" key="2">
    <source>
        <dbReference type="EMBL" id="RMZ58653.1"/>
    </source>
</evidence>
<accession>A0A3M7L7E2</accession>
<protein>
    <submittedName>
        <fullName evidence="2">T9SS C-terminal target domain-containing protein</fullName>
    </submittedName>
</protein>
<keyword evidence="3" id="KW-1185">Reference proteome</keyword>
<comment type="caution">
    <text evidence="2">The sequence shown here is derived from an EMBL/GenBank/DDBJ whole genome shotgun (WGS) entry which is preliminary data.</text>
</comment>
<evidence type="ECO:0000313" key="3">
    <source>
        <dbReference type="Proteomes" id="UP000267524"/>
    </source>
</evidence>
<dbReference type="NCBIfam" id="TIGR04183">
    <property type="entry name" value="Por_Secre_tail"/>
    <property type="match status" value="1"/>
</dbReference>
<dbReference type="EMBL" id="QWIV01000014">
    <property type="protein sequence ID" value="RMZ58653.1"/>
    <property type="molecule type" value="Genomic_DNA"/>
</dbReference>
<dbReference type="AlphaFoldDB" id="A0A3M7L7E2"/>
<dbReference type="InterPro" id="IPR026444">
    <property type="entry name" value="Secre_tail"/>
</dbReference>
<sequence>MTTKLRRKMRIASIFAILGLSTPLLGQTYFIQDFSSSNTVSDYATGAANRFNAINISSGIAVSTWSIDTGSLKFDKLGLGRNGYLTKTDFASSPNTVLLKFNYKLSAVVGLTSVASIYVGDNFTTATSAPTTANIHTQVNLYDLLLGTGLLIANQFINVSVYINNGPSSIKYIGPNGVLQTLAADQYDVWSNTVKGTGGSATTGTMPLNDFKIVSNQNIIGSAFFDDFNIGAIPPPTTTWNGNSWSNGVPTIDYIAIIDGNYSGAGFTAQTLTVNSGRTFSPSGTVNTGDMVNNGSIVLGSSQGIVQSSGSSYSGSGNITLNNGGTYTLSGTSSYNGSGNMTINDGGNFIQGTGSTYNGTGTFSVNKNNGAQVEKYVFWGIPITQRNVYTLYTGYTSQYAMTYNTATNYYNTLANPTNSSPGVGYSIKIPNASAPVTFTGIPNNGNINVPLTFASLNYNLVGNPYPSNINLRNFYLANQSLIGSTLWFWDSSVNPVITQNGNTTQNNGYATYNAASQTWVGAPTTTAPTNTTAKIGQGWIVQGLGVGNLVFNNSMRDSSPGVSYNKMNESNDEGKYWLRITAPYGTFTSQAISYNQGASSAYDTYDSKALSLGSDAFYSFAGTEKVIIQGRGIPFDANDIIRLGSKHLESGTFTISLDGTEGIFTDGQLIYLHDKQLGTYTDLQNESYIFSAEAGEESNRFEIVYKQPSLEIVETLDTESQDVKVYKEGDEFVISALKKIEKVFIYDGSGRLIKELGEGKNKMKFSVAPGYYLLKIKVGNQLVTRKIIK</sequence>
<name>A0A3M7L7E2_9FLAO</name>